<gene>
    <name evidence="1" type="ORF">ERS852571_01955</name>
</gene>
<dbReference type="Gene3D" id="3.40.50.300">
    <property type="entry name" value="P-loop containing nucleotide triphosphate hydrolases"/>
    <property type="match status" value="1"/>
</dbReference>
<dbReference type="Proteomes" id="UP000095553">
    <property type="component" value="Unassembled WGS sequence"/>
</dbReference>
<dbReference type="SUPFAM" id="SSF52540">
    <property type="entry name" value="P-loop containing nucleoside triphosphate hydrolases"/>
    <property type="match status" value="1"/>
</dbReference>
<proteinExistence type="predicted"/>
<name>A0A173TDX4_ANAHA</name>
<dbReference type="InterPro" id="IPR027417">
    <property type="entry name" value="P-loop_NTPase"/>
</dbReference>
<sequence>MNQEDMQIIGTLALEKDTKRKGVFINTKSAIQYVVKSMMSDYKSDKLFTGYMNSFENDQKFDDEYRSDEERVEKFWDHIYDKLFIYNFKANDGEFERMTKVHLVNKPVKFNEDEYFKGVPVFSAATDEIVREWELESQWSLYRNYNTLDEFCDCIKAKQPLGSIYGYDATENQPSFVIWKNQNQKLYVIGKIANCRYNSQRGLILEKEGQELLKIDISDQAEKIVYDVDANPTLAFVPETIYKQIEDQILKAEVERTKKLEAKKKEPVTKQNQEKAESFTETVNDAQEELKEVNTKEYSDELLIQMMDYHSQKRNLFYNMKDFVNVHTAIKCSNLVILSGLSGTGKSALVEIYARALGIRNNLEDDRLLFVPVRPSWNDDADLLGYVDLVHNVYRPSDTGFVDFLVNAQKEENKGKLFIVCFDEMNLARVEHYFSQFLSLLERPENQRELQLYDSQYAGQLYNSATYPSKIIIGDNIRFIGTVNIDESTYHFSDKVLDRANVIELDVLDYSKEWTKKQYASLITPTWSKDEYDALINKDVDIKADKVQELLWEIHQLLQSASAKYGVGPRIVKAIKMYINNLPKTEINGFNKGVALDYQIAQRILTKVRGPEIQIGRLLNGKSNTGFNQIFDKYSELSDFKKCRKVISEKQKELGAYGYCI</sequence>
<dbReference type="EMBL" id="CYXY01000011">
    <property type="protein sequence ID" value="CUN01033.1"/>
    <property type="molecule type" value="Genomic_DNA"/>
</dbReference>
<dbReference type="AlphaFoldDB" id="A0A173TDX4"/>
<dbReference type="RefSeq" id="WP_055072967.1">
    <property type="nucleotide sequence ID" value="NZ_CAXSPF010000029.1"/>
</dbReference>
<evidence type="ECO:0000313" key="2">
    <source>
        <dbReference type="Proteomes" id="UP000095553"/>
    </source>
</evidence>
<protein>
    <submittedName>
        <fullName evidence="1">Predicted ATPase (AAA+ superfamily)</fullName>
    </submittedName>
</protein>
<accession>A0A173TDX4</accession>
<organism evidence="1 2">
    <name type="scientific">Anaerostipes hadrus</name>
    <dbReference type="NCBI Taxonomy" id="649756"/>
    <lineage>
        <taxon>Bacteria</taxon>
        <taxon>Bacillati</taxon>
        <taxon>Bacillota</taxon>
        <taxon>Clostridia</taxon>
        <taxon>Lachnospirales</taxon>
        <taxon>Lachnospiraceae</taxon>
        <taxon>Anaerostipes</taxon>
    </lineage>
</organism>
<reference evidence="1 2" key="1">
    <citation type="submission" date="2015-09" db="EMBL/GenBank/DDBJ databases">
        <authorList>
            <consortium name="Pathogen Informatics"/>
        </authorList>
    </citation>
    <scope>NUCLEOTIDE SEQUENCE [LARGE SCALE GENOMIC DNA]</scope>
    <source>
        <strain evidence="1 2">2789STDY5834959</strain>
    </source>
</reference>
<evidence type="ECO:0000313" key="1">
    <source>
        <dbReference type="EMBL" id="CUN01033.1"/>
    </source>
</evidence>